<sequence length="200" mass="22490">MLQAYALLDAILEAEWEYRYYSFNSKWSPTEHMGSMRNGSGDDLFAVFDASGCFLRGFDHESPMTPWRKTPPSIWPGVLEAVPPQFSSSVQEPAFHMEDTTFCVWCLNGEPAWSRGSIEFPDDSEDPDGSEWMLSALDGDPTTYQSFAKEYFELDVALDAISRVLAHEPLSIELLNAFPSSRDIQDVAIDAEEIGYPVQP</sequence>
<evidence type="ECO:0000313" key="1">
    <source>
        <dbReference type="EMBL" id="MEC5385436.1"/>
    </source>
</evidence>
<evidence type="ECO:0000313" key="2">
    <source>
        <dbReference type="Proteomes" id="UP001331561"/>
    </source>
</evidence>
<gene>
    <name evidence="1" type="ORF">VVD49_06850</name>
</gene>
<protein>
    <submittedName>
        <fullName evidence="1">Uncharacterized protein</fullName>
    </submittedName>
</protein>
<comment type="caution">
    <text evidence="1">The sequence shown here is derived from an EMBL/GenBank/DDBJ whole genome shotgun (WGS) entry which is preliminary data.</text>
</comment>
<organism evidence="1 2">
    <name type="scientific">Uliginosibacterium silvisoli</name>
    <dbReference type="NCBI Taxonomy" id="3114758"/>
    <lineage>
        <taxon>Bacteria</taxon>
        <taxon>Pseudomonadati</taxon>
        <taxon>Pseudomonadota</taxon>
        <taxon>Betaproteobacteria</taxon>
        <taxon>Rhodocyclales</taxon>
        <taxon>Zoogloeaceae</taxon>
        <taxon>Uliginosibacterium</taxon>
    </lineage>
</organism>
<dbReference type="Proteomes" id="UP001331561">
    <property type="component" value="Unassembled WGS sequence"/>
</dbReference>
<reference evidence="1 2" key="1">
    <citation type="submission" date="2024-01" db="EMBL/GenBank/DDBJ databases">
        <title>Uliginosibacterium soil sp. nov.</title>
        <authorList>
            <person name="Lv Y."/>
        </authorList>
    </citation>
    <scope>NUCLEOTIDE SEQUENCE [LARGE SCALE GENOMIC DNA]</scope>
    <source>
        <strain evidence="1 2">H3</strain>
    </source>
</reference>
<name>A0ABU6K1V0_9RHOO</name>
<dbReference type="EMBL" id="JAYXHS010000001">
    <property type="protein sequence ID" value="MEC5385436.1"/>
    <property type="molecule type" value="Genomic_DNA"/>
</dbReference>
<keyword evidence="2" id="KW-1185">Reference proteome</keyword>
<proteinExistence type="predicted"/>
<dbReference type="RefSeq" id="WP_327598391.1">
    <property type="nucleotide sequence ID" value="NZ_JAYXHS010000001.1"/>
</dbReference>
<accession>A0ABU6K1V0</accession>